<evidence type="ECO:0000259" key="1">
    <source>
        <dbReference type="Pfam" id="PF17919"/>
    </source>
</evidence>
<protein>
    <recommendedName>
        <fullName evidence="1">Reverse transcriptase/retrotransposon-derived protein RNase H-like domain-containing protein</fullName>
    </recommendedName>
</protein>
<reference evidence="2" key="1">
    <citation type="submission" date="2022-11" db="EMBL/GenBank/DDBJ databases">
        <authorList>
            <person name="Morgan W.R."/>
            <person name="Tartar A."/>
        </authorList>
    </citation>
    <scope>NUCLEOTIDE SEQUENCE</scope>
    <source>
        <strain evidence="2">ARSEF 373</strain>
    </source>
</reference>
<keyword evidence="3" id="KW-1185">Reference proteome</keyword>
<dbReference type="EMBL" id="DAKRPA010000270">
    <property type="protein sequence ID" value="DAZ94090.1"/>
    <property type="molecule type" value="Genomic_DNA"/>
</dbReference>
<reference evidence="2" key="2">
    <citation type="journal article" date="2023" name="Microbiol Resour">
        <title>Decontamination and Annotation of the Draft Genome Sequence of the Oomycete Lagenidium giganteum ARSEF 373.</title>
        <authorList>
            <person name="Morgan W.R."/>
            <person name="Tartar A."/>
        </authorList>
    </citation>
    <scope>NUCLEOTIDE SEQUENCE</scope>
    <source>
        <strain evidence="2">ARSEF 373</strain>
    </source>
</reference>
<dbReference type="InterPro" id="IPR041577">
    <property type="entry name" value="RT_RNaseH_2"/>
</dbReference>
<feature type="domain" description="Reverse transcriptase/retrotransposon-derived protein RNase H-like" evidence="1">
    <location>
        <begin position="89"/>
        <end position="184"/>
    </location>
</feature>
<sequence>ITISLPKSQFGKRCVDFLSHRASRECLQATPRNLESVLEMPFPETVKGVQMFVGCFVHYHRFIDSFATLAASLYELTDAQLAQKVNLESAKRSFYLLKQRLANAPMLVHPQKMKPFVSILYVCPWAFGAVIAWERNGVESPTRFVSKVFKDAGVWYTDSENEVLALLKVLDVGLHHLAGSKVTVYARYSTLKWLFQSMSLRGTVVQWVAMLSPWDLTIVQSDEVPRQLAVFGIDELGVLYFYPGRPTNPPTSAEEIADVYLEAIFKSFGTLRSCTA</sequence>
<dbReference type="PANTHER" id="PTHR33064:SF37">
    <property type="entry name" value="RIBONUCLEASE H"/>
    <property type="match status" value="1"/>
</dbReference>
<dbReference type="Pfam" id="PF17919">
    <property type="entry name" value="RT_RNaseH_2"/>
    <property type="match status" value="1"/>
</dbReference>
<feature type="non-terminal residue" evidence="2">
    <location>
        <position position="1"/>
    </location>
</feature>
<comment type="caution">
    <text evidence="2">The sequence shown here is derived from an EMBL/GenBank/DDBJ whole genome shotgun (WGS) entry which is preliminary data.</text>
</comment>
<dbReference type="Gene3D" id="3.30.70.270">
    <property type="match status" value="1"/>
</dbReference>
<dbReference type="PANTHER" id="PTHR33064">
    <property type="entry name" value="POL PROTEIN"/>
    <property type="match status" value="1"/>
</dbReference>
<evidence type="ECO:0000313" key="2">
    <source>
        <dbReference type="EMBL" id="DAZ94090.1"/>
    </source>
</evidence>
<evidence type="ECO:0000313" key="3">
    <source>
        <dbReference type="Proteomes" id="UP001146120"/>
    </source>
</evidence>
<dbReference type="AlphaFoldDB" id="A0AAV2YJG6"/>
<dbReference type="Proteomes" id="UP001146120">
    <property type="component" value="Unassembled WGS sequence"/>
</dbReference>
<dbReference type="SUPFAM" id="SSF56672">
    <property type="entry name" value="DNA/RNA polymerases"/>
    <property type="match status" value="1"/>
</dbReference>
<accession>A0AAV2YJG6</accession>
<dbReference type="InterPro" id="IPR043502">
    <property type="entry name" value="DNA/RNA_pol_sf"/>
</dbReference>
<dbReference type="InterPro" id="IPR051320">
    <property type="entry name" value="Viral_Replic_Matur_Polypro"/>
</dbReference>
<proteinExistence type="predicted"/>
<gene>
    <name evidence="2" type="ORF">N0F65_004202</name>
</gene>
<dbReference type="InterPro" id="IPR043128">
    <property type="entry name" value="Rev_trsase/Diguanyl_cyclase"/>
</dbReference>
<name>A0AAV2YJG6_9STRA</name>
<organism evidence="2 3">
    <name type="scientific">Lagenidium giganteum</name>
    <dbReference type="NCBI Taxonomy" id="4803"/>
    <lineage>
        <taxon>Eukaryota</taxon>
        <taxon>Sar</taxon>
        <taxon>Stramenopiles</taxon>
        <taxon>Oomycota</taxon>
        <taxon>Peronosporomycetes</taxon>
        <taxon>Pythiales</taxon>
        <taxon>Pythiaceae</taxon>
    </lineage>
</organism>